<accession>A0A4D6GV83</accession>
<evidence type="ECO:0000313" key="4">
    <source>
        <dbReference type="Proteomes" id="UP000323075"/>
    </source>
</evidence>
<dbReference type="GeneID" id="68694714"/>
<evidence type="ECO:0000313" key="3">
    <source>
        <dbReference type="Proteomes" id="UP000296216"/>
    </source>
</evidence>
<dbReference type="Proteomes" id="UP000323075">
    <property type="component" value="Unassembled WGS sequence"/>
</dbReference>
<proteinExistence type="predicted"/>
<dbReference type="Proteomes" id="UP000296216">
    <property type="component" value="Chromosome"/>
</dbReference>
<gene>
    <name evidence="2" type="ORF">APQ99_00548</name>
    <name evidence="1" type="ORF">HBSAL_10655</name>
</gene>
<dbReference type="AlphaFoldDB" id="A0A4D6GV83"/>
<dbReference type="EMBL" id="VRYN01000001">
    <property type="protein sequence ID" value="TYO82032.1"/>
    <property type="molecule type" value="Genomic_DNA"/>
</dbReference>
<name>A0A4D6GV83_HALS9</name>
<reference evidence="1" key="3">
    <citation type="journal article" name="MicrobiologyOpen">
        <title>Whole-genome comparison between the type strain of Halobacterium salinarum (DSM 3754(T)) and the laboratory strains R1 and NRC-1.</title>
        <authorList>
            <person name="Pfeiffer F."/>
            <person name="Losensky G."/>
            <person name="Marchfelder A."/>
            <person name="Habermann B."/>
            <person name="Dyall-Smith M."/>
        </authorList>
    </citation>
    <scope>NUCLEOTIDE SEQUENCE</scope>
    <source>
        <strain evidence="1">91-R6</strain>
    </source>
</reference>
<sequence>MPRGSAPVVAVVAVVAITVLAGAAVFAVAPSVTTPPPPQRGVSVSAAADGTVAVTLLSGPPIDPAAVSLRVRVAGTDLAHQPPVPFFSATGFYSGPTGAFNAASAGRWRVGTTTTLVIAPTNDPLPAAGDPVRVTLAVRGHVVAVADTTATPA</sequence>
<evidence type="ECO:0000313" key="1">
    <source>
        <dbReference type="EMBL" id="QCC45774.1"/>
    </source>
</evidence>
<reference evidence="2 4" key="2">
    <citation type="submission" date="2019-07" db="EMBL/GenBank/DDBJ databases">
        <title>Genomic Encyclopedia of Archaeal and Bacterial Type Strains, Phase II (KMG-II): from individual species to whole genera.</title>
        <authorList>
            <person name="Goeker M."/>
        </authorList>
    </citation>
    <scope>NUCLEOTIDE SEQUENCE [LARGE SCALE GENOMIC DNA]</scope>
    <source>
        <strain evidence="2 4">DSM 3754</strain>
    </source>
</reference>
<evidence type="ECO:0000313" key="2">
    <source>
        <dbReference type="EMBL" id="TYO82032.1"/>
    </source>
</evidence>
<reference evidence="1 3" key="1">
    <citation type="journal article" date="2019" name="Microbiol. Resour. Announc.">
        <title>The Genome Sequence of the Halobacterium salinarum Type Strain Is Closely Related to That of Laboratory Strains NRC-1 and R1.</title>
        <authorList>
            <person name="Pfeiffer F."/>
            <person name="Marchfelder A."/>
            <person name="Habermann B."/>
            <person name="Dyall-Smith M.L."/>
        </authorList>
    </citation>
    <scope>NUCLEOTIDE SEQUENCE [LARGE SCALE GENOMIC DNA]</scope>
    <source>
        <strain evidence="1">91-R6</strain>
        <strain evidence="3">ATCC 33171 / DSM 3754 / JCM 8978 / NBRC 102687 / NCIMB 764 / 91-R6</strain>
    </source>
</reference>
<organism evidence="1 3">
    <name type="scientific">Halobacterium salinarum (strain ATCC 33171 / DSM 3754 / JCM 8978 / NBRC 102687 / NCIMB 764 / 91-R6)</name>
    <dbReference type="NCBI Taxonomy" id="2597657"/>
    <lineage>
        <taxon>Archaea</taxon>
        <taxon>Methanobacteriati</taxon>
        <taxon>Methanobacteriota</taxon>
        <taxon>Stenosarchaea group</taxon>
        <taxon>Halobacteria</taxon>
        <taxon>Halobacteriales</taxon>
        <taxon>Halobacteriaceae</taxon>
        <taxon>Halobacterium</taxon>
    </lineage>
</organism>
<protein>
    <submittedName>
        <fullName evidence="1">DUF1628 domain protein</fullName>
    </submittedName>
</protein>
<dbReference type="RefSeq" id="WP_012289443.1">
    <property type="nucleotide sequence ID" value="NZ_VRYN01000001.1"/>
</dbReference>
<dbReference type="EMBL" id="CP038631">
    <property type="protein sequence ID" value="QCC45774.1"/>
    <property type="molecule type" value="Genomic_DNA"/>
</dbReference>